<dbReference type="EMBL" id="BSUZ01000001">
    <property type="protein sequence ID" value="GMA88206.1"/>
    <property type="molecule type" value="Genomic_DNA"/>
</dbReference>
<feature type="compositionally biased region" description="Basic residues" evidence="7">
    <location>
        <begin position="367"/>
        <end position="378"/>
    </location>
</feature>
<keyword evidence="6 8" id="KW-0472">Membrane</keyword>
<evidence type="ECO:0000256" key="7">
    <source>
        <dbReference type="SAM" id="MobiDB-lite"/>
    </source>
</evidence>
<dbReference type="SUPFAM" id="SSF53850">
    <property type="entry name" value="Periplasmic binding protein-like II"/>
    <property type="match status" value="1"/>
</dbReference>
<gene>
    <name evidence="9" type="ORF">GCM10025868_34560</name>
</gene>
<dbReference type="Proteomes" id="UP001157017">
    <property type="component" value="Unassembled WGS sequence"/>
</dbReference>
<dbReference type="PANTHER" id="PTHR30193:SF37">
    <property type="entry name" value="INNER MEMBRANE ABC TRANSPORTER PERMEASE PROTEIN YCJO"/>
    <property type="match status" value="1"/>
</dbReference>
<dbReference type="InterPro" id="IPR051393">
    <property type="entry name" value="ABC_transporter_permease"/>
</dbReference>
<proteinExistence type="predicted"/>
<keyword evidence="5 8" id="KW-1133">Transmembrane helix</keyword>
<evidence type="ECO:0008006" key="11">
    <source>
        <dbReference type="Google" id="ProtNLM"/>
    </source>
</evidence>
<keyword evidence="2" id="KW-0813">Transport</keyword>
<accession>A0ABQ6JNE6</accession>
<evidence type="ECO:0000313" key="9">
    <source>
        <dbReference type="EMBL" id="GMA88206.1"/>
    </source>
</evidence>
<evidence type="ECO:0000256" key="8">
    <source>
        <dbReference type="SAM" id="Phobius"/>
    </source>
</evidence>
<name>A0ABQ6JNE6_9ACTN</name>
<evidence type="ECO:0000256" key="3">
    <source>
        <dbReference type="ARBA" id="ARBA00022475"/>
    </source>
</evidence>
<keyword evidence="10" id="KW-1185">Reference proteome</keyword>
<feature type="transmembrane region" description="Helical" evidence="8">
    <location>
        <begin position="278"/>
        <end position="298"/>
    </location>
</feature>
<reference evidence="10" key="1">
    <citation type="journal article" date="2019" name="Int. J. Syst. Evol. Microbiol.">
        <title>The Global Catalogue of Microorganisms (GCM) 10K type strain sequencing project: providing services to taxonomists for standard genome sequencing and annotation.</title>
        <authorList>
            <consortium name="The Broad Institute Genomics Platform"/>
            <consortium name="The Broad Institute Genome Sequencing Center for Infectious Disease"/>
            <person name="Wu L."/>
            <person name="Ma J."/>
        </authorList>
    </citation>
    <scope>NUCLEOTIDE SEQUENCE [LARGE SCALE GENOMIC DNA]</scope>
    <source>
        <strain evidence="10">NBRC 108730</strain>
    </source>
</reference>
<dbReference type="SUPFAM" id="SSF161098">
    <property type="entry name" value="MetI-like"/>
    <property type="match status" value="1"/>
</dbReference>
<keyword evidence="3" id="KW-1003">Cell membrane</keyword>
<evidence type="ECO:0000256" key="6">
    <source>
        <dbReference type="ARBA" id="ARBA00023136"/>
    </source>
</evidence>
<feature type="region of interest" description="Disordered" evidence="7">
    <location>
        <begin position="126"/>
        <end position="167"/>
    </location>
</feature>
<dbReference type="InterPro" id="IPR006059">
    <property type="entry name" value="SBP"/>
</dbReference>
<sequence>MKADDIGVVPVPVPSGGKPISSMVAGINLAVFDGSEHKDAALQFVKFMTSTPEQITLNKTYGSLPTVQDAYSDPAFQTDAVQTFKDILSSKAAPLPAVPQESQFETTVGTAIKNMLADAASGKQVTDAEISSQAQAAQQQPGATGARARHRPGTGRRPDPGPHPRAAVAAAAAAVRAAAARPAGRACSSTSCRCWPAWASTCRLTQFYLRNWRAAPTAGLDNYRYALSFDQAAGKALLHSFTITCAFTLVVLVTSWLLGMAAAVWTQRTFRGRGLVRTAFLVPYALPVFASVITWSFMLQRDNGLVNHVLVDQAHVTDDRPFWLIGSNSLRVALRRGGLAHLALRVPVPHRRHAVDPGRPVRGGGAGRRRRRQAGSGS</sequence>
<evidence type="ECO:0000256" key="5">
    <source>
        <dbReference type="ARBA" id="ARBA00022989"/>
    </source>
</evidence>
<evidence type="ECO:0000313" key="10">
    <source>
        <dbReference type="Proteomes" id="UP001157017"/>
    </source>
</evidence>
<comment type="subcellular location">
    <subcellularLocation>
        <location evidence="1">Cell membrane</location>
        <topology evidence="1">Multi-pass membrane protein</topology>
    </subcellularLocation>
</comment>
<comment type="caution">
    <text evidence="9">The sequence shown here is derived from an EMBL/GenBank/DDBJ whole genome shotgun (WGS) entry which is preliminary data.</text>
</comment>
<evidence type="ECO:0000256" key="4">
    <source>
        <dbReference type="ARBA" id="ARBA00022692"/>
    </source>
</evidence>
<feature type="region of interest" description="Disordered" evidence="7">
    <location>
        <begin position="353"/>
        <end position="378"/>
    </location>
</feature>
<dbReference type="Pfam" id="PF01547">
    <property type="entry name" value="SBP_bac_1"/>
    <property type="match status" value="1"/>
</dbReference>
<evidence type="ECO:0000256" key="2">
    <source>
        <dbReference type="ARBA" id="ARBA00022448"/>
    </source>
</evidence>
<dbReference type="InterPro" id="IPR035906">
    <property type="entry name" value="MetI-like_sf"/>
</dbReference>
<evidence type="ECO:0000256" key="1">
    <source>
        <dbReference type="ARBA" id="ARBA00004651"/>
    </source>
</evidence>
<dbReference type="PANTHER" id="PTHR30193">
    <property type="entry name" value="ABC TRANSPORTER PERMEASE PROTEIN"/>
    <property type="match status" value="1"/>
</dbReference>
<keyword evidence="4 8" id="KW-0812">Transmembrane</keyword>
<organism evidence="9 10">
    <name type="scientific">Angustibacter aerolatus</name>
    <dbReference type="NCBI Taxonomy" id="1162965"/>
    <lineage>
        <taxon>Bacteria</taxon>
        <taxon>Bacillati</taxon>
        <taxon>Actinomycetota</taxon>
        <taxon>Actinomycetes</taxon>
        <taxon>Kineosporiales</taxon>
        <taxon>Kineosporiaceae</taxon>
    </lineage>
</organism>
<dbReference type="Gene3D" id="3.40.190.10">
    <property type="entry name" value="Periplasmic binding protein-like II"/>
    <property type="match status" value="2"/>
</dbReference>
<feature type="transmembrane region" description="Helical" evidence="8">
    <location>
        <begin position="246"/>
        <end position="266"/>
    </location>
</feature>
<feature type="compositionally biased region" description="Low complexity" evidence="7">
    <location>
        <begin position="133"/>
        <end position="146"/>
    </location>
</feature>
<dbReference type="Gene3D" id="1.10.3720.10">
    <property type="entry name" value="MetI-like"/>
    <property type="match status" value="1"/>
</dbReference>
<protein>
    <recommendedName>
        <fullName evidence="11">ABC transmembrane type-1 domain-containing protein</fullName>
    </recommendedName>
</protein>